<protein>
    <submittedName>
        <fullName evidence="1">Uncharacterized protein</fullName>
    </submittedName>
</protein>
<proteinExistence type="predicted"/>
<name>G2YHT2_BOTF4</name>
<reference evidence="2" key="1">
    <citation type="journal article" date="2011" name="PLoS Genet.">
        <title>Genomic analysis of the necrotrophic fungal pathogens Sclerotinia sclerotiorum and Botrytis cinerea.</title>
        <authorList>
            <person name="Amselem J."/>
            <person name="Cuomo C.A."/>
            <person name="van Kan J.A."/>
            <person name="Viaud M."/>
            <person name="Benito E.P."/>
            <person name="Couloux A."/>
            <person name="Coutinho P.M."/>
            <person name="de Vries R.P."/>
            <person name="Dyer P.S."/>
            <person name="Fillinger S."/>
            <person name="Fournier E."/>
            <person name="Gout L."/>
            <person name="Hahn M."/>
            <person name="Kohn L."/>
            <person name="Lapalu N."/>
            <person name="Plummer K.M."/>
            <person name="Pradier J.M."/>
            <person name="Quevillon E."/>
            <person name="Sharon A."/>
            <person name="Simon A."/>
            <person name="ten Have A."/>
            <person name="Tudzynski B."/>
            <person name="Tudzynski P."/>
            <person name="Wincker P."/>
            <person name="Andrew M."/>
            <person name="Anthouard V."/>
            <person name="Beever R.E."/>
            <person name="Beffa R."/>
            <person name="Benoit I."/>
            <person name="Bouzid O."/>
            <person name="Brault B."/>
            <person name="Chen Z."/>
            <person name="Choquer M."/>
            <person name="Collemare J."/>
            <person name="Cotton P."/>
            <person name="Danchin E.G."/>
            <person name="Da Silva C."/>
            <person name="Gautier A."/>
            <person name="Giraud C."/>
            <person name="Giraud T."/>
            <person name="Gonzalez C."/>
            <person name="Grossetete S."/>
            <person name="Guldener U."/>
            <person name="Henrissat B."/>
            <person name="Howlett B.J."/>
            <person name="Kodira C."/>
            <person name="Kretschmer M."/>
            <person name="Lappartient A."/>
            <person name="Leroch M."/>
            <person name="Levis C."/>
            <person name="Mauceli E."/>
            <person name="Neuveglise C."/>
            <person name="Oeser B."/>
            <person name="Pearson M."/>
            <person name="Poulain J."/>
            <person name="Poussereau N."/>
            <person name="Quesneville H."/>
            <person name="Rascle C."/>
            <person name="Schumacher J."/>
            <person name="Segurens B."/>
            <person name="Sexton A."/>
            <person name="Silva E."/>
            <person name="Sirven C."/>
            <person name="Soanes D.M."/>
            <person name="Talbot N.J."/>
            <person name="Templeton M."/>
            <person name="Yandava C."/>
            <person name="Yarden O."/>
            <person name="Zeng Q."/>
            <person name="Rollins J.A."/>
            <person name="Lebrun M.H."/>
            <person name="Dickman M."/>
        </authorList>
    </citation>
    <scope>NUCLEOTIDE SEQUENCE [LARGE SCALE GENOMIC DNA]</scope>
    <source>
        <strain evidence="2">T4</strain>
    </source>
</reference>
<organism evidence="1 2">
    <name type="scientific">Botryotinia fuckeliana (strain T4)</name>
    <name type="common">Noble rot fungus</name>
    <name type="synonym">Botrytis cinerea</name>
    <dbReference type="NCBI Taxonomy" id="999810"/>
    <lineage>
        <taxon>Eukaryota</taxon>
        <taxon>Fungi</taxon>
        <taxon>Dikarya</taxon>
        <taxon>Ascomycota</taxon>
        <taxon>Pezizomycotina</taxon>
        <taxon>Leotiomycetes</taxon>
        <taxon>Helotiales</taxon>
        <taxon>Sclerotiniaceae</taxon>
        <taxon>Botrytis</taxon>
    </lineage>
</organism>
<sequence length="71" mass="8349">MTLKQICLLFCICDVNFNSHFRPVQTKIPTMFQPVTQPLFWIEGQKAGHYRFWPAKWASPHNDRGTLMTSH</sequence>
<gene>
    <name evidence="1" type="ORF">BofuT4_P015750.1</name>
</gene>
<dbReference type="InParanoid" id="G2YHT2"/>
<evidence type="ECO:0000313" key="1">
    <source>
        <dbReference type="EMBL" id="CCD51269.1"/>
    </source>
</evidence>
<evidence type="ECO:0000313" key="2">
    <source>
        <dbReference type="Proteomes" id="UP000008177"/>
    </source>
</evidence>
<dbReference type="Proteomes" id="UP000008177">
    <property type="component" value="Unplaced contigs"/>
</dbReference>
<accession>G2YHT2</accession>
<dbReference type="EMBL" id="FQ790337">
    <property type="protein sequence ID" value="CCD51269.1"/>
    <property type="molecule type" value="Genomic_DNA"/>
</dbReference>
<dbReference type="HOGENOM" id="CLU_2739730_0_0_1"/>
<dbReference type="AlphaFoldDB" id="G2YHT2"/>